<sequence length="125" mass="13913">MGHFKDESIKQGIDPAKSRKGKNSRARGNAFEREVAKHLNAQRVGQFGGKQDVANDWIAVQCKVGGSFSERQWDWLQSVPVKGDQLRGLVIGDSPGLGGGRRRVMVILDMDDFKSWFVPQAKESE</sequence>
<dbReference type="EMBL" id="LR797069">
    <property type="protein sequence ID" value="CAB4184771.1"/>
    <property type="molecule type" value="Genomic_DNA"/>
</dbReference>
<protein>
    <submittedName>
        <fullName evidence="2">Uncharacterized protein</fullName>
    </submittedName>
</protein>
<feature type="region of interest" description="Disordered" evidence="1">
    <location>
        <begin position="1"/>
        <end position="27"/>
    </location>
</feature>
<accession>A0A6J5QTN3</accession>
<reference evidence="2" key="1">
    <citation type="submission" date="2020-05" db="EMBL/GenBank/DDBJ databases">
        <authorList>
            <person name="Chiriac C."/>
            <person name="Salcher M."/>
            <person name="Ghai R."/>
            <person name="Kavagutti S V."/>
        </authorList>
    </citation>
    <scope>NUCLEOTIDE SEQUENCE</scope>
</reference>
<gene>
    <name evidence="2" type="ORF">UFOVP1126_45</name>
    <name evidence="3" type="ORF">UFOVP1485_45</name>
    <name evidence="4" type="ORF">UFOVP1573_13</name>
</gene>
<proteinExistence type="predicted"/>
<dbReference type="EMBL" id="LR797428">
    <property type="protein sequence ID" value="CAB4215687.1"/>
    <property type="molecule type" value="Genomic_DNA"/>
</dbReference>
<dbReference type="EMBL" id="LR798419">
    <property type="protein sequence ID" value="CAB5230448.1"/>
    <property type="molecule type" value="Genomic_DNA"/>
</dbReference>
<evidence type="ECO:0000313" key="2">
    <source>
        <dbReference type="EMBL" id="CAB4184771.1"/>
    </source>
</evidence>
<organism evidence="2">
    <name type="scientific">uncultured Caudovirales phage</name>
    <dbReference type="NCBI Taxonomy" id="2100421"/>
    <lineage>
        <taxon>Viruses</taxon>
        <taxon>Duplodnaviria</taxon>
        <taxon>Heunggongvirae</taxon>
        <taxon>Uroviricota</taxon>
        <taxon>Caudoviricetes</taxon>
        <taxon>Peduoviridae</taxon>
        <taxon>Maltschvirus</taxon>
        <taxon>Maltschvirus maltsch</taxon>
    </lineage>
</organism>
<evidence type="ECO:0000256" key="1">
    <source>
        <dbReference type="SAM" id="MobiDB-lite"/>
    </source>
</evidence>
<evidence type="ECO:0000313" key="4">
    <source>
        <dbReference type="EMBL" id="CAB5230448.1"/>
    </source>
</evidence>
<name>A0A6J5QTN3_9CAUD</name>
<evidence type="ECO:0000313" key="3">
    <source>
        <dbReference type="EMBL" id="CAB4215687.1"/>
    </source>
</evidence>